<dbReference type="EMBL" id="CP049055">
    <property type="protein sequence ID" value="QII13647.1"/>
    <property type="molecule type" value="Genomic_DNA"/>
</dbReference>
<reference evidence="1 2" key="1">
    <citation type="submission" date="2020-02" db="EMBL/GenBank/DDBJ databases">
        <title>Newly sequenced genome of strain CSTR1 showed variability in Candidatus Kuenenia stuttgartiensis genomes.</title>
        <authorList>
            <person name="Ding C."/>
            <person name="Adrian L."/>
        </authorList>
    </citation>
    <scope>NUCLEOTIDE SEQUENCE [LARGE SCALE GENOMIC DNA]</scope>
    <source>
        <strain evidence="1 2">CSTR1</strain>
    </source>
</reference>
<evidence type="ECO:0000313" key="2">
    <source>
        <dbReference type="Proteomes" id="UP000501926"/>
    </source>
</evidence>
<name>A0A6G7GWR2_KUEST</name>
<proteinExistence type="predicted"/>
<sequence>MGMQISYCVGTKKAKKNCAGEASSRDYPIDAQFPVDSACHT</sequence>
<dbReference type="AlphaFoldDB" id="A0A6G7GWR2"/>
<protein>
    <submittedName>
        <fullName evidence="1">Uncharacterized protein</fullName>
    </submittedName>
</protein>
<evidence type="ECO:0000313" key="1">
    <source>
        <dbReference type="EMBL" id="QII13647.1"/>
    </source>
</evidence>
<organism evidence="1 2">
    <name type="scientific">Kuenenia stuttgartiensis</name>
    <dbReference type="NCBI Taxonomy" id="174633"/>
    <lineage>
        <taxon>Bacteria</taxon>
        <taxon>Pseudomonadati</taxon>
        <taxon>Planctomycetota</taxon>
        <taxon>Candidatus Brocadiia</taxon>
        <taxon>Candidatus Brocadiales</taxon>
        <taxon>Candidatus Brocadiaceae</taxon>
        <taxon>Candidatus Kuenenia</taxon>
    </lineage>
</organism>
<dbReference type="Proteomes" id="UP000501926">
    <property type="component" value="Chromosome"/>
</dbReference>
<accession>A0A6G7GWR2</accession>
<gene>
    <name evidence="1" type="ORF">KsCSTR_42690</name>
</gene>